<dbReference type="CDD" id="cd01646">
    <property type="entry name" value="RT_Bac_retron_I"/>
    <property type="match status" value="1"/>
</dbReference>
<dbReference type="InterPro" id="IPR000477">
    <property type="entry name" value="RT_dom"/>
</dbReference>
<dbReference type="EMBL" id="BARV01014582">
    <property type="protein sequence ID" value="GAI20790.1"/>
    <property type="molecule type" value="Genomic_DNA"/>
</dbReference>
<feature type="domain" description="Reverse transcriptase" evidence="1">
    <location>
        <begin position="1"/>
        <end position="173"/>
    </location>
</feature>
<dbReference type="InterPro" id="IPR051083">
    <property type="entry name" value="GrpII_Intron_Splice-Mob/Def"/>
</dbReference>
<proteinExistence type="predicted"/>
<gene>
    <name evidence="2" type="ORF">S06H3_25338</name>
</gene>
<organism evidence="2">
    <name type="scientific">marine sediment metagenome</name>
    <dbReference type="NCBI Taxonomy" id="412755"/>
    <lineage>
        <taxon>unclassified sequences</taxon>
        <taxon>metagenomes</taxon>
        <taxon>ecological metagenomes</taxon>
    </lineage>
</organism>
<evidence type="ECO:0000313" key="2">
    <source>
        <dbReference type="EMBL" id="GAI20790.1"/>
    </source>
</evidence>
<reference evidence="2" key="1">
    <citation type="journal article" date="2014" name="Front. Microbiol.">
        <title>High frequency of phylogenetically diverse reductive dehalogenase-homologous genes in deep subseafloor sedimentary metagenomes.</title>
        <authorList>
            <person name="Kawai M."/>
            <person name="Futagami T."/>
            <person name="Toyoda A."/>
            <person name="Takaki Y."/>
            <person name="Nishi S."/>
            <person name="Hori S."/>
            <person name="Arai W."/>
            <person name="Tsubouchi T."/>
            <person name="Morono Y."/>
            <person name="Uchiyama I."/>
            <person name="Ito T."/>
            <person name="Fujiyama A."/>
            <person name="Inagaki F."/>
            <person name="Takami H."/>
        </authorList>
    </citation>
    <scope>NUCLEOTIDE SEQUENCE</scope>
    <source>
        <strain evidence="2">Expedition CK06-06</strain>
    </source>
</reference>
<protein>
    <recommendedName>
        <fullName evidence="1">Reverse transcriptase domain-containing protein</fullName>
    </recommendedName>
</protein>
<dbReference type="InterPro" id="IPR043502">
    <property type="entry name" value="DNA/RNA_pol_sf"/>
</dbReference>
<dbReference type="PANTHER" id="PTHR34047:SF8">
    <property type="entry name" value="PROTEIN YKFC"/>
    <property type="match status" value="1"/>
</dbReference>
<name>X1N1M9_9ZZZZ</name>
<dbReference type="Pfam" id="PF00078">
    <property type="entry name" value="RVT_1"/>
    <property type="match status" value="1"/>
</dbReference>
<dbReference type="PANTHER" id="PTHR34047">
    <property type="entry name" value="NUCLEAR INTRON MATURASE 1, MITOCHONDRIAL-RELATED"/>
    <property type="match status" value="1"/>
</dbReference>
<evidence type="ECO:0000259" key="1">
    <source>
        <dbReference type="PROSITE" id="PS50878"/>
    </source>
</evidence>
<dbReference type="PROSITE" id="PS50878">
    <property type="entry name" value="RT_POL"/>
    <property type="match status" value="1"/>
</dbReference>
<accession>X1N1M9</accession>
<dbReference type="AlphaFoldDB" id="X1N1M9"/>
<dbReference type="SUPFAM" id="SSF56672">
    <property type="entry name" value="DNA/RNA polymerases"/>
    <property type="match status" value="1"/>
</dbReference>
<comment type="caution">
    <text evidence="2">The sequence shown here is derived from an EMBL/GenBank/DDBJ whole genome shotgun (WGS) entry which is preliminary data.</text>
</comment>
<sequence length="173" mass="20636">MNVFSNILNRNRDTNIFFFKKWQEGYKKFIKKIKEYYNDGNKWVGYYDLAAYYDTIDHKALSEQISKNTYNNFTDLLKKCLGEWSTHKSNKLNHGIPQGPLASNLIAEIYMFPVDKKLEKKNIKYLRYVDDIKIFGKTREEVLSGVILFHLKKPPSLKVVMAKRFYHKNRYIC</sequence>